<proteinExistence type="predicted"/>
<keyword evidence="4" id="KW-1185">Reference proteome</keyword>
<comment type="subcellular location">
    <subcellularLocation>
        <location evidence="1">Membrane</location>
    </subcellularLocation>
</comment>
<dbReference type="InterPro" id="IPR020894">
    <property type="entry name" value="Cadherin_CS"/>
</dbReference>
<name>A0ABD3WTF0_SINWO</name>
<feature type="non-terminal residue" evidence="3">
    <location>
        <position position="52"/>
    </location>
</feature>
<gene>
    <name evidence="3" type="ORF">ACJMK2_034589</name>
</gene>
<protein>
    <recommendedName>
        <fullName evidence="5">Cadherin domain-containing protein</fullName>
    </recommendedName>
</protein>
<evidence type="ECO:0000313" key="4">
    <source>
        <dbReference type="Proteomes" id="UP001634394"/>
    </source>
</evidence>
<dbReference type="Proteomes" id="UP001634394">
    <property type="component" value="Unassembled WGS sequence"/>
</dbReference>
<evidence type="ECO:0008006" key="5">
    <source>
        <dbReference type="Google" id="ProtNLM"/>
    </source>
</evidence>
<comment type="caution">
    <text evidence="3">The sequence shown here is derived from an EMBL/GenBank/DDBJ whole genome shotgun (WGS) entry which is preliminary data.</text>
</comment>
<evidence type="ECO:0000313" key="3">
    <source>
        <dbReference type="EMBL" id="KAL3876795.1"/>
    </source>
</evidence>
<accession>A0ABD3WTF0</accession>
<dbReference type="GO" id="GO:0016020">
    <property type="term" value="C:membrane"/>
    <property type="evidence" value="ECO:0007669"/>
    <property type="project" value="UniProtKB-SubCell"/>
</dbReference>
<dbReference type="EMBL" id="JBJQND010000005">
    <property type="protein sequence ID" value="KAL3876795.1"/>
    <property type="molecule type" value="Genomic_DNA"/>
</dbReference>
<keyword evidence="2" id="KW-0472">Membrane</keyword>
<sequence>VRAVSTNHSKMFSNNSIIHIRLTDVNDNSPQCDPHVNCTISKNATVKSSVCL</sequence>
<evidence type="ECO:0000256" key="1">
    <source>
        <dbReference type="ARBA" id="ARBA00004370"/>
    </source>
</evidence>
<organism evidence="3 4">
    <name type="scientific">Sinanodonta woodiana</name>
    <name type="common">Chinese pond mussel</name>
    <name type="synonym">Anodonta woodiana</name>
    <dbReference type="NCBI Taxonomy" id="1069815"/>
    <lineage>
        <taxon>Eukaryota</taxon>
        <taxon>Metazoa</taxon>
        <taxon>Spiralia</taxon>
        <taxon>Lophotrochozoa</taxon>
        <taxon>Mollusca</taxon>
        <taxon>Bivalvia</taxon>
        <taxon>Autobranchia</taxon>
        <taxon>Heteroconchia</taxon>
        <taxon>Palaeoheterodonta</taxon>
        <taxon>Unionida</taxon>
        <taxon>Unionoidea</taxon>
        <taxon>Unionidae</taxon>
        <taxon>Unioninae</taxon>
        <taxon>Sinanodonta</taxon>
    </lineage>
</organism>
<reference evidence="3 4" key="1">
    <citation type="submission" date="2024-11" db="EMBL/GenBank/DDBJ databases">
        <title>Chromosome-level genome assembly of the freshwater bivalve Anodonta woodiana.</title>
        <authorList>
            <person name="Chen X."/>
        </authorList>
    </citation>
    <scope>NUCLEOTIDE SEQUENCE [LARGE SCALE GENOMIC DNA]</scope>
    <source>
        <strain evidence="3">MN2024</strain>
        <tissue evidence="3">Gills</tissue>
    </source>
</reference>
<dbReference type="PROSITE" id="PS00232">
    <property type="entry name" value="CADHERIN_1"/>
    <property type="match status" value="1"/>
</dbReference>
<dbReference type="AlphaFoldDB" id="A0ABD3WTF0"/>
<evidence type="ECO:0000256" key="2">
    <source>
        <dbReference type="ARBA" id="ARBA00023136"/>
    </source>
</evidence>
<feature type="non-terminal residue" evidence="3">
    <location>
        <position position="1"/>
    </location>
</feature>